<organism evidence="2 3">
    <name type="scientific">Zopfia rhizophila CBS 207.26</name>
    <dbReference type="NCBI Taxonomy" id="1314779"/>
    <lineage>
        <taxon>Eukaryota</taxon>
        <taxon>Fungi</taxon>
        <taxon>Dikarya</taxon>
        <taxon>Ascomycota</taxon>
        <taxon>Pezizomycotina</taxon>
        <taxon>Dothideomycetes</taxon>
        <taxon>Dothideomycetes incertae sedis</taxon>
        <taxon>Zopfiaceae</taxon>
        <taxon>Zopfia</taxon>
    </lineage>
</organism>
<gene>
    <name evidence="2" type="ORF">K469DRAFT_392761</name>
</gene>
<sequence>MTTRCSAVQRSCGRKSISEQLSTLLSAQTLVRASNSCRCSRPAPRREPVLDTAASPHGEQDERWAAFPRHTDSRNYQSAIAIASFSSRFLSQKPVDGFQRPLLLPHPLLQWGAQKQGSRCFSRGLLTHSSCRRRSLASVSHEVRQCRKDG</sequence>
<accession>A0A6A6EIR2</accession>
<proteinExistence type="predicted"/>
<dbReference type="AlphaFoldDB" id="A0A6A6EIR2"/>
<feature type="region of interest" description="Disordered" evidence="1">
    <location>
        <begin position="42"/>
        <end position="61"/>
    </location>
</feature>
<reference evidence="2" key="1">
    <citation type="journal article" date="2020" name="Stud. Mycol.">
        <title>101 Dothideomycetes genomes: a test case for predicting lifestyles and emergence of pathogens.</title>
        <authorList>
            <person name="Haridas S."/>
            <person name="Albert R."/>
            <person name="Binder M."/>
            <person name="Bloem J."/>
            <person name="Labutti K."/>
            <person name="Salamov A."/>
            <person name="Andreopoulos B."/>
            <person name="Baker S."/>
            <person name="Barry K."/>
            <person name="Bills G."/>
            <person name="Bluhm B."/>
            <person name="Cannon C."/>
            <person name="Castanera R."/>
            <person name="Culley D."/>
            <person name="Daum C."/>
            <person name="Ezra D."/>
            <person name="Gonzalez J."/>
            <person name="Henrissat B."/>
            <person name="Kuo A."/>
            <person name="Liang C."/>
            <person name="Lipzen A."/>
            <person name="Lutzoni F."/>
            <person name="Magnuson J."/>
            <person name="Mondo S."/>
            <person name="Nolan M."/>
            <person name="Ohm R."/>
            <person name="Pangilinan J."/>
            <person name="Park H.-J."/>
            <person name="Ramirez L."/>
            <person name="Alfaro M."/>
            <person name="Sun H."/>
            <person name="Tritt A."/>
            <person name="Yoshinaga Y."/>
            <person name="Zwiers L.-H."/>
            <person name="Turgeon B."/>
            <person name="Goodwin S."/>
            <person name="Spatafora J."/>
            <person name="Crous P."/>
            <person name="Grigoriev I."/>
        </authorList>
    </citation>
    <scope>NUCLEOTIDE SEQUENCE</scope>
    <source>
        <strain evidence="2">CBS 207.26</strain>
    </source>
</reference>
<evidence type="ECO:0000256" key="1">
    <source>
        <dbReference type="SAM" id="MobiDB-lite"/>
    </source>
</evidence>
<dbReference type="EMBL" id="ML994618">
    <property type="protein sequence ID" value="KAF2190792.1"/>
    <property type="molecule type" value="Genomic_DNA"/>
</dbReference>
<dbReference type="Proteomes" id="UP000800200">
    <property type="component" value="Unassembled WGS sequence"/>
</dbReference>
<keyword evidence="3" id="KW-1185">Reference proteome</keyword>
<evidence type="ECO:0000313" key="2">
    <source>
        <dbReference type="EMBL" id="KAF2190792.1"/>
    </source>
</evidence>
<name>A0A6A6EIR2_9PEZI</name>
<protein>
    <submittedName>
        <fullName evidence="2">Uncharacterized protein</fullName>
    </submittedName>
</protein>
<evidence type="ECO:0000313" key="3">
    <source>
        <dbReference type="Proteomes" id="UP000800200"/>
    </source>
</evidence>